<evidence type="ECO:0000313" key="1">
    <source>
        <dbReference type="EMBL" id="VAW92003.1"/>
    </source>
</evidence>
<sequence>MREIEMSCLRKKNRFKKILLINVVLLSTSVYANDEIFSKLKTGHKVLSAPKIEKPGLHKTYIDPVFNTVIQRITDPSQVPNVKRVRHYYSKANPFNADETYAVMFGSNGSKWLYDAKTWKPIQKLILWSSEPEIQWHPTDPNKFYYLAKINRNKYPRGMFVYDIKSNTRKLLNDFNEYKKIRGKLEGNMDKLGRYYAMLGEQGSIRDIFVYDVLKNTISKKDPVSKYVASDWVSVSPSGRYVVAMGKYRSRIYDINMKLLHDLPRGTYGHGDLCLGSNGDEFLVFDGADYEIDGNRNINIANLKTGKLDILVRIGWRSTPHVSCRNLDKPGWALISTQGPDRKYPNHDYEIFWVKLDGSREVRRVAHHRSNRKNGGYFAEQQAVTNKTGTKIIFASNWGEGDVADYLIDLNLSGIKRPK</sequence>
<accession>A0A3B0ZVA3</accession>
<name>A0A3B0ZVA3_9ZZZZ</name>
<reference evidence="1" key="1">
    <citation type="submission" date="2018-06" db="EMBL/GenBank/DDBJ databases">
        <authorList>
            <person name="Zhirakovskaya E."/>
        </authorList>
    </citation>
    <scope>NUCLEOTIDE SEQUENCE</scope>
</reference>
<proteinExistence type="predicted"/>
<gene>
    <name evidence="1" type="ORF">MNBD_GAMMA22-2528</name>
</gene>
<dbReference type="AlphaFoldDB" id="A0A3B0ZVA3"/>
<dbReference type="EMBL" id="UOFS01000009">
    <property type="protein sequence ID" value="VAW92003.1"/>
    <property type="molecule type" value="Genomic_DNA"/>
</dbReference>
<organism evidence="1">
    <name type="scientific">hydrothermal vent metagenome</name>
    <dbReference type="NCBI Taxonomy" id="652676"/>
    <lineage>
        <taxon>unclassified sequences</taxon>
        <taxon>metagenomes</taxon>
        <taxon>ecological metagenomes</taxon>
    </lineage>
</organism>
<protein>
    <submittedName>
        <fullName evidence="1">Uncharacterized protein</fullName>
    </submittedName>
</protein>
<dbReference type="SUPFAM" id="SSF82171">
    <property type="entry name" value="DPP6 N-terminal domain-like"/>
    <property type="match status" value="1"/>
</dbReference>